<keyword evidence="3 6" id="KW-0134">Cell wall</keyword>
<evidence type="ECO:0000256" key="5">
    <source>
        <dbReference type="ARBA" id="ARBA00023157"/>
    </source>
</evidence>
<dbReference type="CDD" id="cd23507">
    <property type="entry name" value="hydrophobin_I"/>
    <property type="match status" value="1"/>
</dbReference>
<feature type="signal peptide" evidence="7">
    <location>
        <begin position="1"/>
        <end position="37"/>
    </location>
</feature>
<feature type="chain" id="PRO_5034034047" description="Hydrophobin" evidence="7">
    <location>
        <begin position="38"/>
        <end position="124"/>
    </location>
</feature>
<evidence type="ECO:0000256" key="6">
    <source>
        <dbReference type="RuleBase" id="RU365009"/>
    </source>
</evidence>
<keyword evidence="6 7" id="KW-0732">Signal</keyword>
<sequence>MDTQFNDTHRSTKPPSFIMFARLSAALLIALPLLVAATPVSQCSSGNQQCCNSVQSADDANVAALLSSLSIPIQDVNVPIGINCIPVSAFGVAGTSCNTQTVCCENNNFNGVVAIGCTPINVSV</sequence>
<proteinExistence type="inferred from homology"/>
<accession>A0A8H5H748</accession>
<protein>
    <recommendedName>
        <fullName evidence="6">Hydrophobin</fullName>
    </recommendedName>
</protein>
<evidence type="ECO:0000256" key="7">
    <source>
        <dbReference type="SAM" id="SignalP"/>
    </source>
</evidence>
<evidence type="ECO:0000313" key="8">
    <source>
        <dbReference type="EMBL" id="KAF5377894.1"/>
    </source>
</evidence>
<dbReference type="Proteomes" id="UP000565441">
    <property type="component" value="Unassembled WGS sequence"/>
</dbReference>
<evidence type="ECO:0000256" key="1">
    <source>
        <dbReference type="ARBA" id="ARBA00004191"/>
    </source>
</evidence>
<comment type="subcellular location">
    <subcellularLocation>
        <location evidence="1 6">Secreted</location>
        <location evidence="1 6">Cell wall</location>
    </subcellularLocation>
</comment>
<evidence type="ECO:0000256" key="4">
    <source>
        <dbReference type="ARBA" id="ARBA00022525"/>
    </source>
</evidence>
<keyword evidence="4 6" id="KW-0964">Secreted</keyword>
<keyword evidence="5 6" id="KW-1015">Disulfide bond</keyword>
<evidence type="ECO:0000256" key="2">
    <source>
        <dbReference type="ARBA" id="ARBA00010446"/>
    </source>
</evidence>
<dbReference type="OrthoDB" id="4225815at2759"/>
<dbReference type="GO" id="GO:0005199">
    <property type="term" value="F:structural constituent of cell wall"/>
    <property type="evidence" value="ECO:0007669"/>
    <property type="project" value="InterPro"/>
</dbReference>
<dbReference type="InterPro" id="IPR001338">
    <property type="entry name" value="Class_I_Hydrophobin"/>
</dbReference>
<dbReference type="GO" id="GO:0009277">
    <property type="term" value="C:fungal-type cell wall"/>
    <property type="evidence" value="ECO:0007669"/>
    <property type="project" value="InterPro"/>
</dbReference>
<name>A0A8H5H748_9AGAR</name>
<reference evidence="8 9" key="1">
    <citation type="journal article" date="2020" name="ISME J.">
        <title>Uncovering the hidden diversity of litter-decomposition mechanisms in mushroom-forming fungi.</title>
        <authorList>
            <person name="Floudas D."/>
            <person name="Bentzer J."/>
            <person name="Ahren D."/>
            <person name="Johansson T."/>
            <person name="Persson P."/>
            <person name="Tunlid A."/>
        </authorList>
    </citation>
    <scope>NUCLEOTIDE SEQUENCE [LARGE SCALE GENOMIC DNA]</scope>
    <source>
        <strain evidence="8 9">CBS 661.87</strain>
    </source>
</reference>
<dbReference type="SMART" id="SM00075">
    <property type="entry name" value="HYDRO"/>
    <property type="match status" value="1"/>
</dbReference>
<dbReference type="EMBL" id="JAACJP010000022">
    <property type="protein sequence ID" value="KAF5377894.1"/>
    <property type="molecule type" value="Genomic_DNA"/>
</dbReference>
<gene>
    <name evidence="8" type="ORF">D9615_006809</name>
</gene>
<dbReference type="Pfam" id="PF01185">
    <property type="entry name" value="Hydrophobin"/>
    <property type="match status" value="1"/>
</dbReference>
<comment type="caution">
    <text evidence="8">The sequence shown here is derived from an EMBL/GenBank/DDBJ whole genome shotgun (WGS) entry which is preliminary data.</text>
</comment>
<organism evidence="8 9">
    <name type="scientific">Tricholomella constricta</name>
    <dbReference type="NCBI Taxonomy" id="117010"/>
    <lineage>
        <taxon>Eukaryota</taxon>
        <taxon>Fungi</taxon>
        <taxon>Dikarya</taxon>
        <taxon>Basidiomycota</taxon>
        <taxon>Agaricomycotina</taxon>
        <taxon>Agaricomycetes</taxon>
        <taxon>Agaricomycetidae</taxon>
        <taxon>Agaricales</taxon>
        <taxon>Tricholomatineae</taxon>
        <taxon>Lyophyllaceae</taxon>
        <taxon>Tricholomella</taxon>
    </lineage>
</organism>
<evidence type="ECO:0000256" key="3">
    <source>
        <dbReference type="ARBA" id="ARBA00022512"/>
    </source>
</evidence>
<keyword evidence="9" id="KW-1185">Reference proteome</keyword>
<comment type="similarity">
    <text evidence="2 6">Belongs to the fungal hydrophobin family.</text>
</comment>
<evidence type="ECO:0000313" key="9">
    <source>
        <dbReference type="Proteomes" id="UP000565441"/>
    </source>
</evidence>
<dbReference type="AlphaFoldDB" id="A0A8H5H748"/>